<keyword evidence="1" id="KW-0812">Transmembrane</keyword>
<dbReference type="GeneID" id="37877628"/>
<keyword evidence="1" id="KW-1133">Transmembrane helix</keyword>
<keyword evidence="1" id="KW-0472">Membrane</keyword>
<protein>
    <submittedName>
        <fullName evidence="2">Uncharacterized protein</fullName>
    </submittedName>
</protein>
<evidence type="ECO:0000256" key="1">
    <source>
        <dbReference type="SAM" id="Phobius"/>
    </source>
</evidence>
<dbReference type="AlphaFoldDB" id="A0A343TIJ0"/>
<dbReference type="EMBL" id="CP025066">
    <property type="protein sequence ID" value="AUX08912.1"/>
    <property type="molecule type" value="Genomic_DNA"/>
</dbReference>
<gene>
    <name evidence="2" type="ORF">AArcSl_1281</name>
</gene>
<dbReference type="KEGG" id="hdf:AArcSl_1281"/>
<reference evidence="3" key="1">
    <citation type="submission" date="2017-11" db="EMBL/GenBank/DDBJ databases">
        <title>Phenotypic and genomic properties of facultatively anaerobic sulfur-reducing natronoarchaea from hypersaline soda lakes.</title>
        <authorList>
            <person name="Sorokin D.Y."/>
            <person name="Kublanov I.V."/>
            <person name="Roman P."/>
            <person name="Sinninghe Damste J.S."/>
            <person name="Golyshin P.N."/>
            <person name="Rojo D."/>
            <person name="Ciordia S."/>
            <person name="Mena M.D.C."/>
            <person name="Ferrer M."/>
            <person name="Messina E."/>
            <person name="Smedile F."/>
            <person name="La Spada G."/>
            <person name="La Cono V."/>
            <person name="Yakimov M.M."/>
        </authorList>
    </citation>
    <scope>NUCLEOTIDE SEQUENCE [LARGE SCALE GENOMIC DNA]</scope>
    <source>
        <strain evidence="3">AArc-Sl</strain>
    </source>
</reference>
<feature type="transmembrane region" description="Helical" evidence="1">
    <location>
        <begin position="77"/>
        <end position="92"/>
    </location>
</feature>
<evidence type="ECO:0000313" key="2">
    <source>
        <dbReference type="EMBL" id="AUX08912.1"/>
    </source>
</evidence>
<name>A0A343TIJ0_9EURY</name>
<sequence length="174" mass="19251">MNRSDQIEFIRKHLLPLVDTEFKISSDNKPDDEFVEEAEILLAETYLDKGRGTVWWFLKVIVPLAVLDVLFQMSPQVYGLVISMVGTWFLLVESDIMGRFTIAGQATYTSGAIFGGGTHLDRDEAKRLAENTVATNIALVWLTAGFMFQILAVQLFGDTSVISTNLLSGASSVI</sequence>
<organism evidence="2 3">
    <name type="scientific">Halalkaliarchaeum desulfuricum</name>
    <dbReference type="NCBI Taxonomy" id="2055893"/>
    <lineage>
        <taxon>Archaea</taxon>
        <taxon>Methanobacteriati</taxon>
        <taxon>Methanobacteriota</taxon>
        <taxon>Stenosarchaea group</taxon>
        <taxon>Halobacteria</taxon>
        <taxon>Halobacteriales</taxon>
        <taxon>Haloferacaceae</taxon>
        <taxon>Halalkaliarchaeum</taxon>
    </lineage>
</organism>
<keyword evidence="3" id="KW-1185">Reference proteome</keyword>
<proteinExistence type="predicted"/>
<feature type="transmembrane region" description="Helical" evidence="1">
    <location>
        <begin position="136"/>
        <end position="157"/>
    </location>
</feature>
<dbReference type="RefSeq" id="WP_119816632.1">
    <property type="nucleotide sequence ID" value="NZ_CP025066.1"/>
</dbReference>
<accession>A0A343TIJ0</accession>
<dbReference type="Proteomes" id="UP000263012">
    <property type="component" value="Chromosome"/>
</dbReference>
<evidence type="ECO:0000313" key="3">
    <source>
        <dbReference type="Proteomes" id="UP000263012"/>
    </source>
</evidence>
<feature type="transmembrane region" description="Helical" evidence="1">
    <location>
        <begin position="54"/>
        <end position="71"/>
    </location>
</feature>
<dbReference type="OrthoDB" id="382226at2157"/>